<gene>
    <name evidence="2" type="ORF">LSALG_LOCUS40963</name>
</gene>
<protein>
    <submittedName>
        <fullName evidence="2">Uncharacterized protein</fullName>
    </submittedName>
</protein>
<reference evidence="2" key="1">
    <citation type="submission" date="2023-04" db="EMBL/GenBank/DDBJ databases">
        <authorList>
            <person name="Vijverberg K."/>
            <person name="Xiong W."/>
            <person name="Schranz E."/>
        </authorList>
    </citation>
    <scope>NUCLEOTIDE SEQUENCE</scope>
</reference>
<feature type="compositionally biased region" description="Low complexity" evidence="1">
    <location>
        <begin position="38"/>
        <end position="56"/>
    </location>
</feature>
<evidence type="ECO:0000313" key="3">
    <source>
        <dbReference type="Proteomes" id="UP001177003"/>
    </source>
</evidence>
<dbReference type="EMBL" id="OX465085">
    <property type="protein sequence ID" value="CAI9302475.1"/>
    <property type="molecule type" value="Genomic_DNA"/>
</dbReference>
<feature type="region of interest" description="Disordered" evidence="1">
    <location>
        <begin position="1"/>
        <end position="56"/>
    </location>
</feature>
<sequence>MLADLGSDSSVETSVLLPETNEKKSKKSKKTDAGSLGTKVKPTSSSKSPKKVPVIEVEPIQPEPIITDTQLTKKEVIPSKTGVFRRIKMKSKSKRKGRSSITNIVCKPQVSHQGVIFREVPAPASLTSKKRIATDMEKQISQKKRRRVILSSESTADEGEIIPETLKATLIKDSSQLDTSVSTPPEALFAKTVSVEARTSDIPVNISDMDTNVIMGEDDSNKAAKGNPSSVVSDSFISLPTQITPIVPITSTTDSPTFGNIISQPFTSFFSSQSTDPPATTSPIKDSFIDTENESEIFGGTFENLEFDD</sequence>
<accession>A0AA36A0W2</accession>
<name>A0AA36A0W2_LACSI</name>
<evidence type="ECO:0000313" key="2">
    <source>
        <dbReference type="EMBL" id="CAI9302475.1"/>
    </source>
</evidence>
<keyword evidence="3" id="KW-1185">Reference proteome</keyword>
<dbReference type="AlphaFoldDB" id="A0AA36A0W2"/>
<organism evidence="2 3">
    <name type="scientific">Lactuca saligna</name>
    <name type="common">Willowleaf lettuce</name>
    <dbReference type="NCBI Taxonomy" id="75948"/>
    <lineage>
        <taxon>Eukaryota</taxon>
        <taxon>Viridiplantae</taxon>
        <taxon>Streptophyta</taxon>
        <taxon>Embryophyta</taxon>
        <taxon>Tracheophyta</taxon>
        <taxon>Spermatophyta</taxon>
        <taxon>Magnoliopsida</taxon>
        <taxon>eudicotyledons</taxon>
        <taxon>Gunneridae</taxon>
        <taxon>Pentapetalae</taxon>
        <taxon>asterids</taxon>
        <taxon>campanulids</taxon>
        <taxon>Asterales</taxon>
        <taxon>Asteraceae</taxon>
        <taxon>Cichorioideae</taxon>
        <taxon>Cichorieae</taxon>
        <taxon>Lactucinae</taxon>
        <taxon>Lactuca</taxon>
    </lineage>
</organism>
<proteinExistence type="predicted"/>
<evidence type="ECO:0000256" key="1">
    <source>
        <dbReference type="SAM" id="MobiDB-lite"/>
    </source>
</evidence>
<dbReference type="Proteomes" id="UP001177003">
    <property type="component" value="Chromosome 9"/>
</dbReference>